<name>A0A392SRI0_9FABA</name>
<accession>A0A392SRI0</accession>
<feature type="compositionally biased region" description="Basic and acidic residues" evidence="1">
    <location>
        <begin position="29"/>
        <end position="39"/>
    </location>
</feature>
<protein>
    <submittedName>
        <fullName evidence="2">Uncharacterized protein</fullName>
    </submittedName>
</protein>
<dbReference type="AlphaFoldDB" id="A0A392SRI0"/>
<evidence type="ECO:0000313" key="3">
    <source>
        <dbReference type="Proteomes" id="UP000265520"/>
    </source>
</evidence>
<proteinExistence type="predicted"/>
<comment type="caution">
    <text evidence="2">The sequence shown here is derived from an EMBL/GenBank/DDBJ whole genome shotgun (WGS) entry which is preliminary data.</text>
</comment>
<reference evidence="2 3" key="1">
    <citation type="journal article" date="2018" name="Front. Plant Sci.">
        <title>Red Clover (Trifolium pratense) and Zigzag Clover (T. medium) - A Picture of Genomic Similarities and Differences.</title>
        <authorList>
            <person name="Dluhosova J."/>
            <person name="Istvanek J."/>
            <person name="Nedelnik J."/>
            <person name="Repkova J."/>
        </authorList>
    </citation>
    <scope>NUCLEOTIDE SEQUENCE [LARGE SCALE GENOMIC DNA]</scope>
    <source>
        <strain evidence="3">cv. 10/8</strain>
        <tissue evidence="2">Leaf</tissue>
    </source>
</reference>
<organism evidence="2 3">
    <name type="scientific">Trifolium medium</name>
    <dbReference type="NCBI Taxonomy" id="97028"/>
    <lineage>
        <taxon>Eukaryota</taxon>
        <taxon>Viridiplantae</taxon>
        <taxon>Streptophyta</taxon>
        <taxon>Embryophyta</taxon>
        <taxon>Tracheophyta</taxon>
        <taxon>Spermatophyta</taxon>
        <taxon>Magnoliopsida</taxon>
        <taxon>eudicotyledons</taxon>
        <taxon>Gunneridae</taxon>
        <taxon>Pentapetalae</taxon>
        <taxon>rosids</taxon>
        <taxon>fabids</taxon>
        <taxon>Fabales</taxon>
        <taxon>Fabaceae</taxon>
        <taxon>Papilionoideae</taxon>
        <taxon>50 kb inversion clade</taxon>
        <taxon>NPAAA clade</taxon>
        <taxon>Hologalegina</taxon>
        <taxon>IRL clade</taxon>
        <taxon>Trifolieae</taxon>
        <taxon>Trifolium</taxon>
    </lineage>
</organism>
<keyword evidence="3" id="KW-1185">Reference proteome</keyword>
<dbReference type="EMBL" id="LXQA010425466">
    <property type="protein sequence ID" value="MCI51017.1"/>
    <property type="molecule type" value="Genomic_DNA"/>
</dbReference>
<evidence type="ECO:0000256" key="1">
    <source>
        <dbReference type="SAM" id="MobiDB-lite"/>
    </source>
</evidence>
<feature type="region of interest" description="Disordered" evidence="1">
    <location>
        <begin position="1"/>
        <end position="51"/>
    </location>
</feature>
<feature type="compositionally biased region" description="Polar residues" evidence="1">
    <location>
        <begin position="40"/>
        <end position="51"/>
    </location>
</feature>
<sequence length="51" mass="5555">MPTVSIQNQEKNVAKDSSIPLQNDTAAKPQEDTFGHKLESSNSCLDPSQPK</sequence>
<dbReference type="Proteomes" id="UP000265520">
    <property type="component" value="Unassembled WGS sequence"/>
</dbReference>
<feature type="compositionally biased region" description="Polar residues" evidence="1">
    <location>
        <begin position="1"/>
        <end position="11"/>
    </location>
</feature>
<feature type="non-terminal residue" evidence="2">
    <location>
        <position position="51"/>
    </location>
</feature>
<evidence type="ECO:0000313" key="2">
    <source>
        <dbReference type="EMBL" id="MCI51017.1"/>
    </source>
</evidence>